<dbReference type="KEGG" id="shd:SUTH_01149"/>
<keyword evidence="1 3" id="KW-0479">Metal-binding</keyword>
<dbReference type="AlphaFoldDB" id="W0SCL6"/>
<evidence type="ECO:0000313" key="5">
    <source>
        <dbReference type="EMBL" id="BAO28949.1"/>
    </source>
</evidence>
<dbReference type="GO" id="GO:0020037">
    <property type="term" value="F:heme binding"/>
    <property type="evidence" value="ECO:0007669"/>
    <property type="project" value="InterPro"/>
</dbReference>
<organism evidence="5 6">
    <name type="scientific">Sulfuritalea hydrogenivorans sk43H</name>
    <dbReference type="NCBI Taxonomy" id="1223802"/>
    <lineage>
        <taxon>Bacteria</taxon>
        <taxon>Pseudomonadati</taxon>
        <taxon>Pseudomonadota</taxon>
        <taxon>Betaproteobacteria</taxon>
        <taxon>Nitrosomonadales</taxon>
        <taxon>Sterolibacteriaceae</taxon>
        <taxon>Sulfuritalea</taxon>
    </lineage>
</organism>
<proteinExistence type="predicted"/>
<dbReference type="InterPro" id="IPR036280">
    <property type="entry name" value="Multihaem_cyt_sf"/>
</dbReference>
<evidence type="ECO:0000259" key="4">
    <source>
        <dbReference type="PROSITE" id="PS51007"/>
    </source>
</evidence>
<dbReference type="EMBL" id="AP012547">
    <property type="protein sequence ID" value="BAO28949.1"/>
    <property type="molecule type" value="Genomic_DNA"/>
</dbReference>
<evidence type="ECO:0000256" key="3">
    <source>
        <dbReference type="PROSITE-ProRule" id="PRU00433"/>
    </source>
</evidence>
<dbReference type="PROSITE" id="PS51007">
    <property type="entry name" value="CYTC"/>
    <property type="match status" value="1"/>
</dbReference>
<protein>
    <submittedName>
        <fullName evidence="5">Diheme cytochrome c</fullName>
    </submittedName>
</protein>
<keyword evidence="6" id="KW-1185">Reference proteome</keyword>
<reference evidence="5 6" key="1">
    <citation type="journal article" date="2014" name="Syst. Appl. Microbiol.">
        <title>Complete genomes of freshwater sulfur oxidizers Sulfuricella denitrificans skB26 and Sulfuritalea hydrogenivorans sk43H: genetic insights into the sulfur oxidation pathway of betaproteobacteria.</title>
        <authorList>
            <person name="Watanabe T."/>
            <person name="Kojima H."/>
            <person name="Fukui M."/>
        </authorList>
    </citation>
    <scope>NUCLEOTIDE SEQUENCE [LARGE SCALE GENOMIC DNA]</scope>
    <source>
        <strain evidence="5">DSM22779</strain>
    </source>
</reference>
<gene>
    <name evidence="5" type="ORF">SUTH_01149</name>
</gene>
<dbReference type="HOGENOM" id="CLU_121881_0_0_4"/>
<dbReference type="Pfam" id="PF09626">
    <property type="entry name" value="DHC"/>
    <property type="match status" value="1"/>
</dbReference>
<keyword evidence="2 3" id="KW-0408">Iron</keyword>
<dbReference type="GO" id="GO:0046872">
    <property type="term" value="F:metal ion binding"/>
    <property type="evidence" value="ECO:0007669"/>
    <property type="project" value="UniProtKB-KW"/>
</dbReference>
<name>W0SCL6_9PROT</name>
<dbReference type="GO" id="GO:0009055">
    <property type="term" value="F:electron transfer activity"/>
    <property type="evidence" value="ECO:0007669"/>
    <property type="project" value="InterPro"/>
</dbReference>
<dbReference type="Proteomes" id="UP000031637">
    <property type="component" value="Chromosome"/>
</dbReference>
<dbReference type="STRING" id="1223802.SUTH_01149"/>
<dbReference type="OrthoDB" id="5296814at2"/>
<feature type="domain" description="Cytochrome c" evidence="4">
    <location>
        <begin position="24"/>
        <end position="131"/>
    </location>
</feature>
<evidence type="ECO:0000256" key="1">
    <source>
        <dbReference type="ARBA" id="ARBA00022723"/>
    </source>
</evidence>
<sequence>MNIPYRPLALGLLVLGFSAIVLGRAQAGGRHYFAPVNNPVVKEECGSCHLAFAPSMLPAGSWQRMMANLKDHFGDDATVDPKTAAIITDYLVANAADRGGLRYSDKLLRGVSGSNAPLRITELPKWIREHRKVPDWEWKHKDVRTRANCTACHADAALGYYDE</sequence>
<dbReference type="SUPFAM" id="SSF48695">
    <property type="entry name" value="Multiheme cytochromes"/>
    <property type="match status" value="1"/>
</dbReference>
<evidence type="ECO:0000256" key="2">
    <source>
        <dbReference type="ARBA" id="ARBA00023004"/>
    </source>
</evidence>
<accession>W0SCL6</accession>
<evidence type="ECO:0000313" key="6">
    <source>
        <dbReference type="Proteomes" id="UP000031637"/>
    </source>
</evidence>
<dbReference type="InterPro" id="IPR009056">
    <property type="entry name" value="Cyt_c-like_dom"/>
</dbReference>
<keyword evidence="3" id="KW-0349">Heme</keyword>
<dbReference type="InterPro" id="IPR018588">
    <property type="entry name" value="Dihaem_cytochrome-c"/>
</dbReference>
<dbReference type="RefSeq" id="WP_041097769.1">
    <property type="nucleotide sequence ID" value="NZ_AP012547.1"/>
</dbReference>